<dbReference type="EMBL" id="KN835193">
    <property type="protein sequence ID" value="KIK44317.1"/>
    <property type="molecule type" value="Genomic_DNA"/>
</dbReference>
<dbReference type="AlphaFoldDB" id="A0A0D0BDM3"/>
<evidence type="ECO:0000313" key="2">
    <source>
        <dbReference type="Proteomes" id="UP000054485"/>
    </source>
</evidence>
<proteinExistence type="predicted"/>
<dbReference type="HOGENOM" id="CLU_1556298_0_0_1"/>
<dbReference type="InParanoid" id="A0A0D0BDM3"/>
<keyword evidence="2" id="KW-1185">Reference proteome</keyword>
<reference evidence="1 2" key="1">
    <citation type="submission" date="2014-04" db="EMBL/GenBank/DDBJ databases">
        <authorList>
            <consortium name="DOE Joint Genome Institute"/>
            <person name="Kuo A."/>
            <person name="Ruytinx J."/>
            <person name="Rineau F."/>
            <person name="Colpaert J."/>
            <person name="Kohler A."/>
            <person name="Nagy L.G."/>
            <person name="Floudas D."/>
            <person name="Copeland A."/>
            <person name="Barry K.W."/>
            <person name="Cichocki N."/>
            <person name="Veneault-Fourrey C."/>
            <person name="LaButti K."/>
            <person name="Lindquist E.A."/>
            <person name="Lipzen A."/>
            <person name="Lundell T."/>
            <person name="Morin E."/>
            <person name="Murat C."/>
            <person name="Sun H."/>
            <person name="Tunlid A."/>
            <person name="Henrissat B."/>
            <person name="Grigoriev I.V."/>
            <person name="Hibbett D.S."/>
            <person name="Martin F."/>
            <person name="Nordberg H.P."/>
            <person name="Cantor M.N."/>
            <person name="Hua S.X."/>
        </authorList>
    </citation>
    <scope>NUCLEOTIDE SEQUENCE [LARGE SCALE GENOMIC DNA]</scope>
    <source>
        <strain evidence="1 2">UH-Slu-Lm8-n1</strain>
    </source>
</reference>
<organism evidence="1 2">
    <name type="scientific">Suillus luteus UH-Slu-Lm8-n1</name>
    <dbReference type="NCBI Taxonomy" id="930992"/>
    <lineage>
        <taxon>Eukaryota</taxon>
        <taxon>Fungi</taxon>
        <taxon>Dikarya</taxon>
        <taxon>Basidiomycota</taxon>
        <taxon>Agaricomycotina</taxon>
        <taxon>Agaricomycetes</taxon>
        <taxon>Agaricomycetidae</taxon>
        <taxon>Boletales</taxon>
        <taxon>Suillineae</taxon>
        <taxon>Suillaceae</taxon>
        <taxon>Suillus</taxon>
    </lineage>
</organism>
<dbReference type="OrthoDB" id="10290565at2759"/>
<sequence length="172" mass="19024">MTCVRERYATSWVSALQNRSTFAPKCLVICPKYVGRVCILQVHFKPSAEALIISIQARFQLVSLFYYSAPHLPFGVYQYCFCVISCVKPMISSQSFGGGPYRSPCGMLPKSRITSAGCLTGAMMENQVNNGVIRTGKCSRRSTKGLVASCSRTVSCKLQYHVFDLVPKTIII</sequence>
<gene>
    <name evidence="1" type="ORF">CY34DRAFT_641904</name>
</gene>
<dbReference type="Proteomes" id="UP000054485">
    <property type="component" value="Unassembled WGS sequence"/>
</dbReference>
<evidence type="ECO:0000313" key="1">
    <source>
        <dbReference type="EMBL" id="KIK44317.1"/>
    </source>
</evidence>
<protein>
    <submittedName>
        <fullName evidence="1">Uncharacterized protein</fullName>
    </submittedName>
</protein>
<accession>A0A0D0BDM3</accession>
<name>A0A0D0BDM3_9AGAM</name>
<reference evidence="2" key="2">
    <citation type="submission" date="2015-01" db="EMBL/GenBank/DDBJ databases">
        <title>Evolutionary Origins and Diversification of the Mycorrhizal Mutualists.</title>
        <authorList>
            <consortium name="DOE Joint Genome Institute"/>
            <consortium name="Mycorrhizal Genomics Consortium"/>
            <person name="Kohler A."/>
            <person name="Kuo A."/>
            <person name="Nagy L.G."/>
            <person name="Floudas D."/>
            <person name="Copeland A."/>
            <person name="Barry K.W."/>
            <person name="Cichocki N."/>
            <person name="Veneault-Fourrey C."/>
            <person name="LaButti K."/>
            <person name="Lindquist E.A."/>
            <person name="Lipzen A."/>
            <person name="Lundell T."/>
            <person name="Morin E."/>
            <person name="Murat C."/>
            <person name="Riley R."/>
            <person name="Ohm R."/>
            <person name="Sun H."/>
            <person name="Tunlid A."/>
            <person name="Henrissat B."/>
            <person name="Grigoriev I.V."/>
            <person name="Hibbett D.S."/>
            <person name="Martin F."/>
        </authorList>
    </citation>
    <scope>NUCLEOTIDE SEQUENCE [LARGE SCALE GENOMIC DNA]</scope>
    <source>
        <strain evidence="2">UH-Slu-Lm8-n1</strain>
    </source>
</reference>